<protein>
    <submittedName>
        <fullName evidence="1">Uncharacterized protein</fullName>
    </submittedName>
</protein>
<organism evidence="1 2">
    <name type="scientific">Phaeodactylibacter xiamenensis</name>
    <dbReference type="NCBI Taxonomy" id="1524460"/>
    <lineage>
        <taxon>Bacteria</taxon>
        <taxon>Pseudomonadati</taxon>
        <taxon>Bacteroidota</taxon>
        <taxon>Saprospiria</taxon>
        <taxon>Saprospirales</taxon>
        <taxon>Haliscomenobacteraceae</taxon>
        <taxon>Phaeodactylibacter</taxon>
    </lineage>
</organism>
<gene>
    <name evidence="1" type="ORF">IX84_31460</name>
</gene>
<dbReference type="RefSeq" id="WP_044230226.1">
    <property type="nucleotide sequence ID" value="NZ_JPOS01000113.1"/>
</dbReference>
<dbReference type="EMBL" id="JPOS01000113">
    <property type="protein sequence ID" value="KGE84834.1"/>
    <property type="molecule type" value="Genomic_DNA"/>
</dbReference>
<proteinExistence type="predicted"/>
<name>A0A098RXE9_9BACT</name>
<evidence type="ECO:0000313" key="2">
    <source>
        <dbReference type="Proteomes" id="UP000029736"/>
    </source>
</evidence>
<dbReference type="Proteomes" id="UP000029736">
    <property type="component" value="Unassembled WGS sequence"/>
</dbReference>
<reference evidence="1 2" key="1">
    <citation type="journal article" date="2014" name="Int. J. Syst. Evol. Microbiol.">
        <title>Phaeodactylibacter xiamenensis gen. nov., sp. nov., a member of the family Saprospiraceae isolated from the marine alga Phaeodactylum tricornutum.</title>
        <authorList>
            <person name="Chen Z.Jr."/>
            <person name="Lei X."/>
            <person name="Lai Q."/>
            <person name="Li Y."/>
            <person name="Zhang B."/>
            <person name="Zhang J."/>
            <person name="Zhang H."/>
            <person name="Yang L."/>
            <person name="Zheng W."/>
            <person name="Tian Y."/>
            <person name="Yu Z."/>
            <person name="Xu H.Jr."/>
            <person name="Zheng T."/>
        </authorList>
    </citation>
    <scope>NUCLEOTIDE SEQUENCE [LARGE SCALE GENOMIC DNA]</scope>
    <source>
        <strain evidence="1 2">KD52</strain>
    </source>
</reference>
<accession>A0A098RXE9</accession>
<evidence type="ECO:0000313" key="1">
    <source>
        <dbReference type="EMBL" id="KGE84834.1"/>
    </source>
</evidence>
<keyword evidence="2" id="KW-1185">Reference proteome</keyword>
<dbReference type="OrthoDB" id="651281at2"/>
<comment type="caution">
    <text evidence="1">The sequence shown here is derived from an EMBL/GenBank/DDBJ whole genome shotgun (WGS) entry which is preliminary data.</text>
</comment>
<dbReference type="AlphaFoldDB" id="A0A098RXE9"/>
<sequence>MDYEEYFDSLIEKDLYSEKDEIIRILKDNPDNESIKNYGIEDLIFEFLLALNEKDDYASIVRLENILAEHYPNTHEEEFGQFADILIPYYVSTRQESKAKSIFDKWIEIGYDYDSILITLNRLVHYGKESWIEEYIEKEYFNIKTSPNLISGAEEDLHFYKLMIEIGKINTGVKSIDEASEELGKYDLEISERYQKILEGLDQGLNFKNDRGDYILGIVNDFQNYLNSKYDVPYLESGIVMKALTDYFENSKYSDLVTYFKIRENSFERHMYENSINGMSLNTESNYCMLYYLPVFHRFLTEKKIFTEDDFEKEGEKISSVTRKFRKEYPKKAWILDKLKSNK</sequence>